<name>A0A2G8RWN1_9APHY</name>
<dbReference type="PROSITE" id="PS01358">
    <property type="entry name" value="ZF_RANBP2_1"/>
    <property type="match status" value="2"/>
</dbReference>
<feature type="compositionally biased region" description="Pro residues" evidence="5">
    <location>
        <begin position="475"/>
        <end position="485"/>
    </location>
</feature>
<feature type="compositionally biased region" description="Polar residues" evidence="5">
    <location>
        <begin position="267"/>
        <end position="277"/>
    </location>
</feature>
<feature type="compositionally biased region" description="Polar residues" evidence="5">
    <location>
        <begin position="188"/>
        <end position="198"/>
    </location>
</feature>
<dbReference type="PANTHER" id="PTHR23111">
    <property type="entry name" value="ZINC FINGER PROTEIN"/>
    <property type="match status" value="1"/>
</dbReference>
<dbReference type="OrthoDB" id="448399at2759"/>
<comment type="caution">
    <text evidence="7">The sequence shown here is derived from an EMBL/GenBank/DDBJ whole genome shotgun (WGS) entry which is preliminary data.</text>
</comment>
<dbReference type="PROSITE" id="PS50199">
    <property type="entry name" value="ZF_RANBP2_2"/>
    <property type="match status" value="1"/>
</dbReference>
<dbReference type="Pfam" id="PF00641">
    <property type="entry name" value="Zn_ribbon_RanBP"/>
    <property type="match status" value="1"/>
</dbReference>
<dbReference type="EMBL" id="AYKW01000045">
    <property type="protein sequence ID" value="PIL25926.1"/>
    <property type="molecule type" value="Genomic_DNA"/>
</dbReference>
<dbReference type="SUPFAM" id="SSF90209">
    <property type="entry name" value="Ran binding protein zinc finger-like"/>
    <property type="match status" value="2"/>
</dbReference>
<evidence type="ECO:0000256" key="5">
    <source>
        <dbReference type="SAM" id="MobiDB-lite"/>
    </source>
</evidence>
<sequence length="682" mass="72037">MPPHHPHHQPTGTVADHHAHNRRESAPSRPLPPPHRALLSLPASPSQATREILPQTPLAVVRLSNLRSTPNDLLWNLFSHGCSQLDLQTPTPVFPHSDPDDSTLWAIFSSSSDARAAQSLSCDIFSVSPAETDLAFLSAARRPPSNPPALDLPHPSTRMLSTPHSAEIRLSRPSHPASRNAFHDSGGDSLSSYTISSNPPNPKTSFRLGDWMCSAPNCSAHNFQRNTVCIACGRPRTGSTPALPGDPSLSPTFPLAGPSPRFAGRFITSQGNSTVASGPTGPPAPGYPSHPAASALAAAHAQMSSKPPPPQYPPLTPSGRALSVGGRVRNISRDPLSPCVMYWPDNEPLPEPCQIRPIDSALMTYPPIINTGNKGAAEKQPGDWLCGKCNYHNWRRRKVCQTCFPYAEGNGDSISAAVQAERIALLANVLVTQFNALDLDGVPSEPGQSPSGAPPQQARFPDGRSLSLGNSRPVSPSPLLPPLPLGDPVTSPIYQTSGAPKQVIGSERALRTAPPHGTIFMPSPADSHNLLPSFLQEIVHSPSQSSSPASSSSADLSYDGSSEDAHYVLTPGTSSASFLPSPYRRGLSSPEVRKGSSSSFSSLGRGSVSSIWKLDGEESKTYSSSSSTRTSPTAHHAQAAPVRRNGHANSNNSAAAVGFVDGESGITPKGTASLWQAQARYA</sequence>
<feature type="region of interest" description="Disordered" evidence="5">
    <location>
        <begin position="140"/>
        <end position="201"/>
    </location>
</feature>
<feature type="compositionally biased region" description="Low complexity" evidence="5">
    <location>
        <begin position="443"/>
        <end position="458"/>
    </location>
</feature>
<dbReference type="GO" id="GO:0008270">
    <property type="term" value="F:zinc ion binding"/>
    <property type="evidence" value="ECO:0007669"/>
    <property type="project" value="UniProtKB-KW"/>
</dbReference>
<evidence type="ECO:0000313" key="8">
    <source>
        <dbReference type="Proteomes" id="UP000230002"/>
    </source>
</evidence>
<feature type="region of interest" description="Disordered" evidence="5">
    <location>
        <begin position="263"/>
        <end position="321"/>
    </location>
</feature>
<evidence type="ECO:0000313" key="7">
    <source>
        <dbReference type="EMBL" id="PIL25926.1"/>
    </source>
</evidence>
<keyword evidence="1" id="KW-0479">Metal-binding</keyword>
<gene>
    <name evidence="7" type="ORF">GSI_11679</name>
</gene>
<feature type="compositionally biased region" description="Low complexity" evidence="5">
    <location>
        <begin position="621"/>
        <end position="633"/>
    </location>
</feature>
<evidence type="ECO:0000256" key="4">
    <source>
        <dbReference type="PROSITE-ProRule" id="PRU00322"/>
    </source>
</evidence>
<dbReference type="STRING" id="1077348.A0A2G8RWN1"/>
<dbReference type="InterPro" id="IPR001876">
    <property type="entry name" value="Znf_RanBP2"/>
</dbReference>
<keyword evidence="3" id="KW-0862">Zinc</keyword>
<dbReference type="Proteomes" id="UP000230002">
    <property type="component" value="Unassembled WGS sequence"/>
</dbReference>
<dbReference type="AlphaFoldDB" id="A0A2G8RWN1"/>
<feature type="region of interest" description="Disordered" evidence="5">
    <location>
        <begin position="540"/>
        <end position="682"/>
    </location>
</feature>
<evidence type="ECO:0000259" key="6">
    <source>
        <dbReference type="PROSITE" id="PS50199"/>
    </source>
</evidence>
<keyword evidence="2 4" id="KW-0863">Zinc-finger</keyword>
<evidence type="ECO:0000256" key="2">
    <source>
        <dbReference type="ARBA" id="ARBA00022771"/>
    </source>
</evidence>
<feature type="region of interest" description="Disordered" evidence="5">
    <location>
        <begin position="441"/>
        <end position="505"/>
    </location>
</feature>
<feature type="compositionally biased region" description="Pro residues" evidence="5">
    <location>
        <begin position="306"/>
        <end position="316"/>
    </location>
</feature>
<evidence type="ECO:0000256" key="3">
    <source>
        <dbReference type="ARBA" id="ARBA00022833"/>
    </source>
</evidence>
<feature type="compositionally biased region" description="Low complexity" evidence="5">
    <location>
        <begin position="595"/>
        <end position="610"/>
    </location>
</feature>
<feature type="region of interest" description="Disordered" evidence="5">
    <location>
        <begin position="1"/>
        <end position="47"/>
    </location>
</feature>
<proteinExistence type="predicted"/>
<protein>
    <recommendedName>
        <fullName evidence="6">RanBP2-type domain-containing protein</fullName>
    </recommendedName>
</protein>
<dbReference type="GO" id="GO:0003729">
    <property type="term" value="F:mRNA binding"/>
    <property type="evidence" value="ECO:0007669"/>
    <property type="project" value="TreeGrafter"/>
</dbReference>
<feature type="compositionally biased region" description="Low complexity" evidence="5">
    <location>
        <begin position="289"/>
        <end position="301"/>
    </location>
</feature>
<dbReference type="SMART" id="SM00547">
    <property type="entry name" value="ZnF_RBZ"/>
    <property type="match status" value="2"/>
</dbReference>
<dbReference type="PANTHER" id="PTHR23111:SF40">
    <property type="entry name" value="RNA-BINDING PROTEIN INVOLVED IN HETEROCHROMATIN ASSEMBLY-RELATED"/>
    <property type="match status" value="1"/>
</dbReference>
<reference evidence="7 8" key="1">
    <citation type="journal article" date="2015" name="Sci. Rep.">
        <title>Chromosome-level genome map provides insights into diverse defense mechanisms in the medicinal fungus Ganoderma sinense.</title>
        <authorList>
            <person name="Zhu Y."/>
            <person name="Xu J."/>
            <person name="Sun C."/>
            <person name="Zhou S."/>
            <person name="Xu H."/>
            <person name="Nelson D.R."/>
            <person name="Qian J."/>
            <person name="Song J."/>
            <person name="Luo H."/>
            <person name="Xiang L."/>
            <person name="Li Y."/>
            <person name="Xu Z."/>
            <person name="Ji A."/>
            <person name="Wang L."/>
            <person name="Lu S."/>
            <person name="Hayward A."/>
            <person name="Sun W."/>
            <person name="Li X."/>
            <person name="Schwartz D.C."/>
            <person name="Wang Y."/>
            <person name="Chen S."/>
        </authorList>
    </citation>
    <scope>NUCLEOTIDE SEQUENCE [LARGE SCALE GENOMIC DNA]</scope>
    <source>
        <strain evidence="7 8">ZZ0214-1</strain>
    </source>
</reference>
<accession>A0A2G8RWN1</accession>
<evidence type="ECO:0000256" key="1">
    <source>
        <dbReference type="ARBA" id="ARBA00022723"/>
    </source>
</evidence>
<dbReference type="Gene3D" id="4.10.1060.10">
    <property type="entry name" value="Zinc finger, RanBP2-type"/>
    <property type="match status" value="2"/>
</dbReference>
<organism evidence="7 8">
    <name type="scientific">Ganoderma sinense ZZ0214-1</name>
    <dbReference type="NCBI Taxonomy" id="1077348"/>
    <lineage>
        <taxon>Eukaryota</taxon>
        <taxon>Fungi</taxon>
        <taxon>Dikarya</taxon>
        <taxon>Basidiomycota</taxon>
        <taxon>Agaricomycotina</taxon>
        <taxon>Agaricomycetes</taxon>
        <taxon>Polyporales</taxon>
        <taxon>Polyporaceae</taxon>
        <taxon>Ganoderma</taxon>
    </lineage>
</organism>
<feature type="domain" description="RanBP2-type" evidence="6">
    <location>
        <begin position="207"/>
        <end position="238"/>
    </location>
</feature>
<feature type="compositionally biased region" description="Low complexity" evidence="5">
    <location>
        <begin position="541"/>
        <end position="560"/>
    </location>
</feature>
<keyword evidence="8" id="KW-1185">Reference proteome</keyword>
<dbReference type="InterPro" id="IPR036443">
    <property type="entry name" value="Znf_RanBP2_sf"/>
</dbReference>
<feature type="compositionally biased region" description="Basic and acidic residues" evidence="5">
    <location>
        <begin position="15"/>
        <end position="26"/>
    </location>
</feature>